<organism evidence="2 3">
    <name type="scientific">Stylosanthes scabra</name>
    <dbReference type="NCBI Taxonomy" id="79078"/>
    <lineage>
        <taxon>Eukaryota</taxon>
        <taxon>Viridiplantae</taxon>
        <taxon>Streptophyta</taxon>
        <taxon>Embryophyta</taxon>
        <taxon>Tracheophyta</taxon>
        <taxon>Spermatophyta</taxon>
        <taxon>Magnoliopsida</taxon>
        <taxon>eudicotyledons</taxon>
        <taxon>Gunneridae</taxon>
        <taxon>Pentapetalae</taxon>
        <taxon>rosids</taxon>
        <taxon>fabids</taxon>
        <taxon>Fabales</taxon>
        <taxon>Fabaceae</taxon>
        <taxon>Papilionoideae</taxon>
        <taxon>50 kb inversion clade</taxon>
        <taxon>dalbergioids sensu lato</taxon>
        <taxon>Dalbergieae</taxon>
        <taxon>Pterocarpus clade</taxon>
        <taxon>Stylosanthes</taxon>
    </lineage>
</organism>
<evidence type="ECO:0000313" key="3">
    <source>
        <dbReference type="Proteomes" id="UP001341840"/>
    </source>
</evidence>
<dbReference type="EMBL" id="JASCZI010061386">
    <property type="protein sequence ID" value="MED6138586.1"/>
    <property type="molecule type" value="Genomic_DNA"/>
</dbReference>
<gene>
    <name evidence="2" type="ORF">PIB30_075659</name>
</gene>
<accession>A0ABU6SQ91</accession>
<feature type="region of interest" description="Disordered" evidence="1">
    <location>
        <begin position="1"/>
        <end position="36"/>
    </location>
</feature>
<protein>
    <submittedName>
        <fullName evidence="2">Uncharacterized protein</fullName>
    </submittedName>
</protein>
<name>A0ABU6SQ91_9FABA</name>
<sequence>MESDGAASNPKQNAGGGRSERSSSTQGIYDPRVGKERDEVAPKCHYGVYTILYLSKTTRTLIACNATVGKFGEEKEDVKEHFTRIEVKNRVSDLENKAATMENIVKGRTWSSDVAGMM</sequence>
<reference evidence="2 3" key="1">
    <citation type="journal article" date="2023" name="Plants (Basel)">
        <title>Bridging the Gap: Combining Genomics and Transcriptomics Approaches to Understand Stylosanthes scabra, an Orphan Legume from the Brazilian Caatinga.</title>
        <authorList>
            <person name="Ferreira-Neto J.R.C."/>
            <person name="da Silva M.D."/>
            <person name="Binneck E."/>
            <person name="de Melo N.F."/>
            <person name="da Silva R.H."/>
            <person name="de Melo A.L.T.M."/>
            <person name="Pandolfi V."/>
            <person name="Bustamante F.O."/>
            <person name="Brasileiro-Vidal A.C."/>
            <person name="Benko-Iseppon A.M."/>
        </authorList>
    </citation>
    <scope>NUCLEOTIDE SEQUENCE [LARGE SCALE GENOMIC DNA]</scope>
    <source>
        <tissue evidence="2">Leaves</tissue>
    </source>
</reference>
<evidence type="ECO:0000313" key="2">
    <source>
        <dbReference type="EMBL" id="MED6138586.1"/>
    </source>
</evidence>
<proteinExistence type="predicted"/>
<evidence type="ECO:0000256" key="1">
    <source>
        <dbReference type="SAM" id="MobiDB-lite"/>
    </source>
</evidence>
<comment type="caution">
    <text evidence="2">The sequence shown here is derived from an EMBL/GenBank/DDBJ whole genome shotgun (WGS) entry which is preliminary data.</text>
</comment>
<keyword evidence="3" id="KW-1185">Reference proteome</keyword>
<dbReference type="Proteomes" id="UP001341840">
    <property type="component" value="Unassembled WGS sequence"/>
</dbReference>